<evidence type="ECO:0008006" key="4">
    <source>
        <dbReference type="Google" id="ProtNLM"/>
    </source>
</evidence>
<reference evidence="2 3" key="1">
    <citation type="submission" date="2018-12" db="EMBL/GenBank/DDBJ databases">
        <title>Draft genome sequence of Xylaria grammica IHI A82.</title>
        <authorList>
            <person name="Buettner E."/>
            <person name="Kellner H."/>
        </authorList>
    </citation>
    <scope>NUCLEOTIDE SEQUENCE [LARGE SCALE GENOMIC DNA]</scope>
    <source>
        <strain evidence="2 3">IHI A82</strain>
    </source>
</reference>
<protein>
    <recommendedName>
        <fullName evidence="4">AA1-like domain-containing protein</fullName>
    </recommendedName>
</protein>
<name>A0A439DK94_9PEZI</name>
<evidence type="ECO:0000256" key="1">
    <source>
        <dbReference type="SAM" id="SignalP"/>
    </source>
</evidence>
<dbReference type="AlphaFoldDB" id="A0A439DK94"/>
<keyword evidence="1" id="KW-0732">Signal</keyword>
<dbReference type="EMBL" id="RYZI01000003">
    <property type="protein sequence ID" value="RWA14838.1"/>
    <property type="molecule type" value="Genomic_DNA"/>
</dbReference>
<organism evidence="2 3">
    <name type="scientific">Xylaria grammica</name>
    <dbReference type="NCBI Taxonomy" id="363999"/>
    <lineage>
        <taxon>Eukaryota</taxon>
        <taxon>Fungi</taxon>
        <taxon>Dikarya</taxon>
        <taxon>Ascomycota</taxon>
        <taxon>Pezizomycotina</taxon>
        <taxon>Sordariomycetes</taxon>
        <taxon>Xylariomycetidae</taxon>
        <taxon>Xylariales</taxon>
        <taxon>Xylariaceae</taxon>
        <taxon>Xylaria</taxon>
    </lineage>
</organism>
<feature type="chain" id="PRO_5019397087" description="AA1-like domain-containing protein" evidence="1">
    <location>
        <begin position="19"/>
        <end position="139"/>
    </location>
</feature>
<evidence type="ECO:0000313" key="3">
    <source>
        <dbReference type="Proteomes" id="UP000286045"/>
    </source>
</evidence>
<evidence type="ECO:0000313" key="2">
    <source>
        <dbReference type="EMBL" id="RWA14838.1"/>
    </source>
</evidence>
<keyword evidence="3" id="KW-1185">Reference proteome</keyword>
<comment type="caution">
    <text evidence="2">The sequence shown here is derived from an EMBL/GenBank/DDBJ whole genome shotgun (WGS) entry which is preliminary data.</text>
</comment>
<sequence>MHTSFLTAAAALAASAIATPIESRDVLATWTATDVSSNVNHFLSGVKFHLTAPAGYVAGAPAFDVNCEVDWILNPGVQPCTANGELADGSKVEASIETSEVVTVYHTFGSQKATGASAPLTDGNLNADFTLDVSGVGSA</sequence>
<accession>A0A439DK94</accession>
<dbReference type="Proteomes" id="UP000286045">
    <property type="component" value="Unassembled WGS sequence"/>
</dbReference>
<gene>
    <name evidence="2" type="ORF">EKO27_g318</name>
</gene>
<feature type="signal peptide" evidence="1">
    <location>
        <begin position="1"/>
        <end position="18"/>
    </location>
</feature>
<proteinExistence type="predicted"/>